<keyword evidence="3" id="KW-1185">Reference proteome</keyword>
<dbReference type="PROSITE" id="PS51409">
    <property type="entry name" value="ARGINASE_2"/>
    <property type="match status" value="1"/>
</dbReference>
<name>A0A5N7MZA8_9HYPH</name>
<dbReference type="RefSeq" id="WP_162003609.1">
    <property type="nucleotide sequence ID" value="NZ_VOSJ01000646.1"/>
</dbReference>
<comment type="similarity">
    <text evidence="1">Belongs to the arginase family.</text>
</comment>
<dbReference type="InterPro" id="IPR006035">
    <property type="entry name" value="Ureohydrolase"/>
</dbReference>
<sequence length="96" mass="10256">MGTVNCLQRQGVSRIYLHLDVDVIDAALAPANEFAPEGGLSPKDIIDIIAAVAEQFTVAAATVASYDPTWDHKDCILQAATQFLITVASTRSLEPN</sequence>
<dbReference type="Proteomes" id="UP000403266">
    <property type="component" value="Unassembled WGS sequence"/>
</dbReference>
<evidence type="ECO:0000313" key="2">
    <source>
        <dbReference type="EMBL" id="MPR31264.1"/>
    </source>
</evidence>
<dbReference type="InterPro" id="IPR023696">
    <property type="entry name" value="Ureohydrolase_dom_sf"/>
</dbReference>
<protein>
    <recommendedName>
        <fullName evidence="4">Arginase family protein</fullName>
    </recommendedName>
</protein>
<gene>
    <name evidence="2" type="ORF">FS320_41890</name>
</gene>
<proteinExistence type="inferred from homology"/>
<accession>A0A5N7MZA8</accession>
<dbReference type="EMBL" id="VOSK01000605">
    <property type="protein sequence ID" value="MPR31264.1"/>
    <property type="molecule type" value="Genomic_DNA"/>
</dbReference>
<evidence type="ECO:0000313" key="3">
    <source>
        <dbReference type="Proteomes" id="UP000403266"/>
    </source>
</evidence>
<dbReference type="GO" id="GO:0046872">
    <property type="term" value="F:metal ion binding"/>
    <property type="evidence" value="ECO:0007669"/>
    <property type="project" value="InterPro"/>
</dbReference>
<dbReference type="AlphaFoldDB" id="A0A5N7MZA8"/>
<dbReference type="SUPFAM" id="SSF52768">
    <property type="entry name" value="Arginase/deacetylase"/>
    <property type="match status" value="1"/>
</dbReference>
<organism evidence="2 3">
    <name type="scientific">Microvirga tunisiensis</name>
    <dbReference type="NCBI Taxonomy" id="2108360"/>
    <lineage>
        <taxon>Bacteria</taxon>
        <taxon>Pseudomonadati</taxon>
        <taxon>Pseudomonadota</taxon>
        <taxon>Alphaproteobacteria</taxon>
        <taxon>Hyphomicrobiales</taxon>
        <taxon>Methylobacteriaceae</taxon>
        <taxon>Microvirga</taxon>
    </lineage>
</organism>
<reference evidence="2 3" key="1">
    <citation type="journal article" date="2019" name="Syst. Appl. Microbiol.">
        <title>Microvirga tunisiensis sp. nov., a root nodule symbiotic bacterium isolated from Lupinus micranthus and L. luteus grown in Northern Tunisia.</title>
        <authorList>
            <person name="Msaddak A."/>
            <person name="Rejili M."/>
            <person name="Duran D."/>
            <person name="Mars M."/>
            <person name="Palacios J.M."/>
            <person name="Ruiz-Argueso T."/>
            <person name="Rey L."/>
            <person name="Imperial J."/>
        </authorList>
    </citation>
    <scope>NUCLEOTIDE SEQUENCE [LARGE SCALE GENOMIC DNA]</scope>
    <source>
        <strain evidence="2 3">Lmie10</strain>
    </source>
</reference>
<dbReference type="Gene3D" id="3.40.800.10">
    <property type="entry name" value="Ureohydrolase domain"/>
    <property type="match status" value="1"/>
</dbReference>
<dbReference type="Pfam" id="PF00491">
    <property type="entry name" value="Arginase"/>
    <property type="match status" value="1"/>
</dbReference>
<evidence type="ECO:0008006" key="4">
    <source>
        <dbReference type="Google" id="ProtNLM"/>
    </source>
</evidence>
<dbReference type="GO" id="GO:0016813">
    <property type="term" value="F:hydrolase activity, acting on carbon-nitrogen (but not peptide) bonds, in linear amidines"/>
    <property type="evidence" value="ECO:0007669"/>
    <property type="project" value="UniProtKB-ARBA"/>
</dbReference>
<evidence type="ECO:0000256" key="1">
    <source>
        <dbReference type="PROSITE-ProRule" id="PRU00742"/>
    </source>
</evidence>
<comment type="caution">
    <text evidence="2">The sequence shown here is derived from an EMBL/GenBank/DDBJ whole genome shotgun (WGS) entry which is preliminary data.</text>
</comment>